<keyword evidence="4" id="KW-1185">Reference proteome</keyword>
<dbReference type="EMBL" id="JBEPNW010000005">
    <property type="protein sequence ID" value="MET3869788.1"/>
    <property type="molecule type" value="Genomic_DNA"/>
</dbReference>
<evidence type="ECO:0008006" key="5">
    <source>
        <dbReference type="Google" id="ProtNLM"/>
    </source>
</evidence>
<dbReference type="Gene3D" id="2.30.30.40">
    <property type="entry name" value="SH3 Domains"/>
    <property type="match status" value="1"/>
</dbReference>
<dbReference type="RefSeq" id="WP_209651360.1">
    <property type="nucleotide sequence ID" value="NZ_JBEPNV010000003.1"/>
</dbReference>
<feature type="region of interest" description="Disordered" evidence="1">
    <location>
        <begin position="145"/>
        <end position="166"/>
    </location>
</feature>
<keyword evidence="2" id="KW-0812">Transmembrane</keyword>
<dbReference type="Proteomes" id="UP001549119">
    <property type="component" value="Unassembled WGS sequence"/>
</dbReference>
<protein>
    <recommendedName>
        <fullName evidence="5">SH3 domain-containing protein</fullName>
    </recommendedName>
</protein>
<evidence type="ECO:0000313" key="3">
    <source>
        <dbReference type="EMBL" id="MET3869788.1"/>
    </source>
</evidence>
<name>A0ABV2NTD5_9HYPH</name>
<organism evidence="3 4">
    <name type="scientific">Methylobacterium radiotolerans</name>
    <dbReference type="NCBI Taxonomy" id="31998"/>
    <lineage>
        <taxon>Bacteria</taxon>
        <taxon>Pseudomonadati</taxon>
        <taxon>Pseudomonadota</taxon>
        <taxon>Alphaproteobacteria</taxon>
        <taxon>Hyphomicrobiales</taxon>
        <taxon>Methylobacteriaceae</taxon>
        <taxon>Methylobacterium</taxon>
    </lineage>
</organism>
<feature type="transmembrane region" description="Helical" evidence="2">
    <location>
        <begin position="12"/>
        <end position="33"/>
    </location>
</feature>
<dbReference type="Pfam" id="PF06347">
    <property type="entry name" value="SH3_4"/>
    <property type="match status" value="1"/>
</dbReference>
<evidence type="ECO:0000256" key="2">
    <source>
        <dbReference type="SAM" id="Phobius"/>
    </source>
</evidence>
<evidence type="ECO:0000313" key="4">
    <source>
        <dbReference type="Proteomes" id="UP001549119"/>
    </source>
</evidence>
<dbReference type="InterPro" id="IPR010466">
    <property type="entry name" value="DUF1058"/>
</dbReference>
<sequence length="234" mass="24991">MARRRRSSSRGDGTFALVLLAIIGLPLTLLGYVGDSSKPAAVPTTYAALPGSAGSSTGTLTYYGGFSSDAAKPAPQVPPQPEVAAPETLYVSGRKVALRAGPDPKGKILDRYGAGQALEVIERSDDWVRVRHALTQREGWIQAKRLRDAPPETETEKPTPTRASPALSVAEIRKRLIADSIASYPGPCACPYQSARNGSSCGRRAAYVRPGGYAPLCYAKDITSDMIQEYRSTH</sequence>
<comment type="caution">
    <text evidence="3">The sequence shown here is derived from an EMBL/GenBank/DDBJ whole genome shotgun (WGS) entry which is preliminary data.</text>
</comment>
<keyword evidence="2" id="KW-0472">Membrane</keyword>
<accession>A0ABV2NTD5</accession>
<keyword evidence="2" id="KW-1133">Transmembrane helix</keyword>
<reference evidence="3 4" key="1">
    <citation type="submission" date="2024-06" db="EMBL/GenBank/DDBJ databases">
        <title>Genomics of switchgrass bacterial isolates.</title>
        <authorList>
            <person name="Shade A."/>
        </authorList>
    </citation>
    <scope>NUCLEOTIDE SEQUENCE [LARGE SCALE GENOMIC DNA]</scope>
    <source>
        <strain evidence="3 4">PvP084</strain>
    </source>
</reference>
<feature type="compositionally biased region" description="Basic and acidic residues" evidence="1">
    <location>
        <begin position="145"/>
        <end position="159"/>
    </location>
</feature>
<evidence type="ECO:0000256" key="1">
    <source>
        <dbReference type="SAM" id="MobiDB-lite"/>
    </source>
</evidence>
<gene>
    <name evidence="3" type="ORF">ABIC20_007173</name>
</gene>
<proteinExistence type="predicted"/>